<dbReference type="PROSITE" id="PS50022">
    <property type="entry name" value="FA58C_3"/>
    <property type="match status" value="1"/>
</dbReference>
<comment type="caution">
    <text evidence="10">The sequence shown here is derived from an EMBL/GenBank/DDBJ whole genome shotgun (WGS) entry which is preliminary data.</text>
</comment>
<dbReference type="Pfam" id="PF00024">
    <property type="entry name" value="PAN_1"/>
    <property type="match status" value="1"/>
</dbReference>
<dbReference type="AlphaFoldDB" id="A0A8S3PTL6"/>
<dbReference type="Proteomes" id="UP000683360">
    <property type="component" value="Unassembled WGS sequence"/>
</dbReference>
<evidence type="ECO:0000313" key="10">
    <source>
        <dbReference type="EMBL" id="CAG2187346.1"/>
    </source>
</evidence>
<comment type="function">
    <text evidence="1">Acts as a defensive agent. Recognizes blood group fucosylated oligosaccharides including A, B, H and Lewis B-type antigens. Does not recognize Lewis A antigen and has low affinity for monovalent haptens.</text>
</comment>
<organism evidence="10 11">
    <name type="scientific">Mytilus edulis</name>
    <name type="common">Blue mussel</name>
    <dbReference type="NCBI Taxonomy" id="6550"/>
    <lineage>
        <taxon>Eukaryota</taxon>
        <taxon>Metazoa</taxon>
        <taxon>Spiralia</taxon>
        <taxon>Lophotrochozoa</taxon>
        <taxon>Mollusca</taxon>
        <taxon>Bivalvia</taxon>
        <taxon>Autobranchia</taxon>
        <taxon>Pteriomorphia</taxon>
        <taxon>Mytilida</taxon>
        <taxon>Mytiloidea</taxon>
        <taxon>Mytilidae</taxon>
        <taxon>Mytilinae</taxon>
        <taxon>Mytilus</taxon>
    </lineage>
</organism>
<dbReference type="SUPFAM" id="SSF57414">
    <property type="entry name" value="Hairpin loop containing domain-like"/>
    <property type="match status" value="1"/>
</dbReference>
<evidence type="ECO:0000256" key="7">
    <source>
        <dbReference type="ARBA" id="ARBA00023157"/>
    </source>
</evidence>
<gene>
    <name evidence="10" type="ORF">MEDL_2828</name>
</gene>
<reference evidence="10" key="1">
    <citation type="submission" date="2021-03" db="EMBL/GenBank/DDBJ databases">
        <authorList>
            <person name="Bekaert M."/>
        </authorList>
    </citation>
    <scope>NUCLEOTIDE SEQUENCE</scope>
</reference>
<dbReference type="InterPro" id="IPR008979">
    <property type="entry name" value="Galactose-bd-like_sf"/>
</dbReference>
<sequence length="232" mass="26325">MQSTTRYSYNSGLAVDGNFMTWSPDGYKCTHTYTLPTNDLSWWVVDLGSQYVVTNVVIYGRDDPCCSNWLQNYDIDIIDQPTCSCDKWSTFQRGRTFHCHYQPSSATGVNATCPSDIKGRFVRIRRRKNDFQLTLCEVEVYGELVKNTTEKYQHHIAKACGFSGKVYSGVSLQAEVKRSNIECTKQCIKQTGCCAAIYNQVTKECVLQRKSDKNEETTHSLQAGSNYSSFLV</sequence>
<proteinExistence type="inferred from homology"/>
<keyword evidence="11" id="KW-1185">Reference proteome</keyword>
<evidence type="ECO:0000256" key="4">
    <source>
        <dbReference type="ARBA" id="ARBA00022723"/>
    </source>
</evidence>
<keyword evidence="5" id="KW-0430">Lectin</keyword>
<dbReference type="PROSITE" id="PS50948">
    <property type="entry name" value="PAN"/>
    <property type="match status" value="1"/>
</dbReference>
<evidence type="ECO:0000256" key="3">
    <source>
        <dbReference type="ARBA" id="ARBA00011233"/>
    </source>
</evidence>
<dbReference type="InterPro" id="IPR006585">
    <property type="entry name" value="FTP1"/>
</dbReference>
<keyword evidence="7" id="KW-1015">Disulfide bond</keyword>
<dbReference type="GO" id="GO:0042806">
    <property type="term" value="F:fucose binding"/>
    <property type="evidence" value="ECO:0007669"/>
    <property type="project" value="UniProtKB-ARBA"/>
</dbReference>
<dbReference type="PANTHER" id="PTHR45713:SF6">
    <property type="entry name" value="F5_8 TYPE C DOMAIN-CONTAINING PROTEIN"/>
    <property type="match status" value="1"/>
</dbReference>
<evidence type="ECO:0000313" key="11">
    <source>
        <dbReference type="Proteomes" id="UP000683360"/>
    </source>
</evidence>
<dbReference type="InterPro" id="IPR003609">
    <property type="entry name" value="Pan_app"/>
</dbReference>
<dbReference type="SUPFAM" id="SSF49785">
    <property type="entry name" value="Galactose-binding domain-like"/>
    <property type="match status" value="1"/>
</dbReference>
<dbReference type="SMART" id="SM00607">
    <property type="entry name" value="FTP"/>
    <property type="match status" value="1"/>
</dbReference>
<dbReference type="OrthoDB" id="6049351at2759"/>
<feature type="domain" description="F5/8 type C" evidence="8">
    <location>
        <begin position="1"/>
        <end position="143"/>
    </location>
</feature>
<keyword evidence="4" id="KW-0479">Metal-binding</keyword>
<keyword evidence="6" id="KW-0106">Calcium</keyword>
<dbReference type="PANTHER" id="PTHR45713">
    <property type="entry name" value="FTP DOMAIN-CONTAINING PROTEIN"/>
    <property type="match status" value="1"/>
</dbReference>
<evidence type="ECO:0000259" key="8">
    <source>
        <dbReference type="PROSITE" id="PS50022"/>
    </source>
</evidence>
<evidence type="ECO:0000256" key="1">
    <source>
        <dbReference type="ARBA" id="ARBA00002219"/>
    </source>
</evidence>
<dbReference type="InterPro" id="IPR051941">
    <property type="entry name" value="BG_Antigen-Binding_Lectin"/>
</dbReference>
<evidence type="ECO:0000256" key="5">
    <source>
        <dbReference type="ARBA" id="ARBA00022734"/>
    </source>
</evidence>
<feature type="domain" description="Apple" evidence="9">
    <location>
        <begin position="160"/>
        <end position="232"/>
    </location>
</feature>
<dbReference type="EMBL" id="CAJPWZ010000164">
    <property type="protein sequence ID" value="CAG2187346.1"/>
    <property type="molecule type" value="Genomic_DNA"/>
</dbReference>
<accession>A0A8S3PTL6</accession>
<comment type="similarity">
    <text evidence="2">Belongs to the fucolectin family.</text>
</comment>
<comment type="subunit">
    <text evidence="3">Homotrimer.</text>
</comment>
<dbReference type="Gene3D" id="2.60.120.260">
    <property type="entry name" value="Galactose-binding domain-like"/>
    <property type="match status" value="1"/>
</dbReference>
<name>A0A8S3PTL6_MYTED</name>
<protein>
    <recommendedName>
        <fullName evidence="12">Apple domain-containing protein</fullName>
    </recommendedName>
</protein>
<evidence type="ECO:0000256" key="6">
    <source>
        <dbReference type="ARBA" id="ARBA00022837"/>
    </source>
</evidence>
<dbReference type="Pfam" id="PF22633">
    <property type="entry name" value="F5_F8_type_C_2"/>
    <property type="match status" value="1"/>
</dbReference>
<evidence type="ECO:0000259" key="9">
    <source>
        <dbReference type="PROSITE" id="PS50948"/>
    </source>
</evidence>
<dbReference type="GO" id="GO:0001868">
    <property type="term" value="P:regulation of complement activation, lectin pathway"/>
    <property type="evidence" value="ECO:0007669"/>
    <property type="project" value="UniProtKB-ARBA"/>
</dbReference>
<evidence type="ECO:0008006" key="12">
    <source>
        <dbReference type="Google" id="ProtNLM"/>
    </source>
</evidence>
<dbReference type="InterPro" id="IPR000421">
    <property type="entry name" value="FA58C"/>
</dbReference>
<evidence type="ECO:0000256" key="2">
    <source>
        <dbReference type="ARBA" id="ARBA00010147"/>
    </source>
</evidence>
<dbReference type="GO" id="GO:0046872">
    <property type="term" value="F:metal ion binding"/>
    <property type="evidence" value="ECO:0007669"/>
    <property type="project" value="UniProtKB-KW"/>
</dbReference>
<dbReference type="GO" id="GO:0010185">
    <property type="term" value="P:regulation of cellular defense response"/>
    <property type="evidence" value="ECO:0007669"/>
    <property type="project" value="UniProtKB-ARBA"/>
</dbReference>